<proteinExistence type="inferred from homology"/>
<keyword evidence="3 4" id="KW-0862">Zinc</keyword>
<dbReference type="Gene3D" id="3.30.2320.80">
    <property type="match status" value="1"/>
</dbReference>
<reference evidence="5" key="2">
    <citation type="submission" date="2021-04" db="EMBL/GenBank/DDBJ databases">
        <authorList>
            <person name="Gilroy R."/>
        </authorList>
    </citation>
    <scope>NUCLEOTIDE SEQUENCE</scope>
    <source>
        <strain evidence="5">ChiBcec8-13705</strain>
    </source>
</reference>
<protein>
    <recommendedName>
        <fullName evidence="4">Hydrogenase maturation factor HypA</fullName>
    </recommendedName>
</protein>
<feature type="binding site" evidence="4">
    <location>
        <position position="73"/>
    </location>
    <ligand>
        <name>Zn(2+)</name>
        <dbReference type="ChEBI" id="CHEBI:29105"/>
    </ligand>
</feature>
<dbReference type="AlphaFoldDB" id="A0A9D2M7J8"/>
<evidence type="ECO:0000256" key="2">
    <source>
        <dbReference type="ARBA" id="ARBA00022723"/>
    </source>
</evidence>
<evidence type="ECO:0000313" key="6">
    <source>
        <dbReference type="Proteomes" id="UP000886803"/>
    </source>
</evidence>
<reference evidence="5" key="1">
    <citation type="journal article" date="2021" name="PeerJ">
        <title>Extensive microbial diversity within the chicken gut microbiome revealed by metagenomics and culture.</title>
        <authorList>
            <person name="Gilroy R."/>
            <person name="Ravi A."/>
            <person name="Getino M."/>
            <person name="Pursley I."/>
            <person name="Horton D.L."/>
            <person name="Alikhan N.F."/>
            <person name="Baker D."/>
            <person name="Gharbi K."/>
            <person name="Hall N."/>
            <person name="Watson M."/>
            <person name="Adriaenssens E.M."/>
            <person name="Foster-Nyarko E."/>
            <person name="Jarju S."/>
            <person name="Secka A."/>
            <person name="Antonio M."/>
            <person name="Oren A."/>
            <person name="Chaudhuri R.R."/>
            <person name="La Ragione R."/>
            <person name="Hildebrand F."/>
            <person name="Pallen M.J."/>
        </authorList>
    </citation>
    <scope>NUCLEOTIDE SEQUENCE</scope>
    <source>
        <strain evidence="5">ChiBcec8-13705</strain>
    </source>
</reference>
<feature type="binding site" evidence="4">
    <location>
        <position position="76"/>
    </location>
    <ligand>
        <name>Zn(2+)</name>
        <dbReference type="ChEBI" id="CHEBI:29105"/>
    </ligand>
</feature>
<comment type="similarity">
    <text evidence="4">Belongs to the HypA/HybF family.</text>
</comment>
<comment type="caution">
    <text evidence="5">The sequence shown here is derived from an EMBL/GenBank/DDBJ whole genome shotgun (WGS) entry which is preliminary data.</text>
</comment>
<comment type="function">
    <text evidence="4">Involved in the maturation of [NiFe] hydrogenases. Required for nickel insertion into the metal center of the hydrogenase.</text>
</comment>
<gene>
    <name evidence="4 5" type="primary">hypA</name>
    <name evidence="5" type="ORF">H9945_10185</name>
</gene>
<dbReference type="EMBL" id="DWYG01000174">
    <property type="protein sequence ID" value="HJB42851.1"/>
    <property type="molecule type" value="Genomic_DNA"/>
</dbReference>
<accession>A0A9D2M7J8</accession>
<dbReference type="PANTHER" id="PTHR34535">
    <property type="entry name" value="HYDROGENASE MATURATION FACTOR HYPA"/>
    <property type="match status" value="1"/>
</dbReference>
<evidence type="ECO:0000256" key="3">
    <source>
        <dbReference type="ARBA" id="ARBA00022833"/>
    </source>
</evidence>
<keyword evidence="1 4" id="KW-0533">Nickel</keyword>
<dbReference type="Pfam" id="PF01155">
    <property type="entry name" value="HypA"/>
    <property type="match status" value="1"/>
</dbReference>
<feature type="binding site" evidence="4">
    <location>
        <position position="2"/>
    </location>
    <ligand>
        <name>Ni(2+)</name>
        <dbReference type="ChEBI" id="CHEBI:49786"/>
    </ligand>
</feature>
<dbReference type="GO" id="GO:0016151">
    <property type="term" value="F:nickel cation binding"/>
    <property type="evidence" value="ECO:0007669"/>
    <property type="project" value="UniProtKB-UniRule"/>
</dbReference>
<dbReference type="HAMAP" id="MF_00213">
    <property type="entry name" value="HypA_HybF"/>
    <property type="match status" value="1"/>
</dbReference>
<feature type="binding site" evidence="4">
    <location>
        <position position="89"/>
    </location>
    <ligand>
        <name>Zn(2+)</name>
        <dbReference type="ChEBI" id="CHEBI:29105"/>
    </ligand>
</feature>
<organism evidence="5 6">
    <name type="scientific">Candidatus Gemmiger avicola</name>
    <dbReference type="NCBI Taxonomy" id="2838605"/>
    <lineage>
        <taxon>Bacteria</taxon>
        <taxon>Bacillati</taxon>
        <taxon>Bacillota</taxon>
        <taxon>Clostridia</taxon>
        <taxon>Eubacteriales</taxon>
        <taxon>Gemmiger</taxon>
    </lineage>
</organism>
<dbReference type="GO" id="GO:0008270">
    <property type="term" value="F:zinc ion binding"/>
    <property type="evidence" value="ECO:0007669"/>
    <property type="project" value="UniProtKB-UniRule"/>
</dbReference>
<dbReference type="PANTHER" id="PTHR34535:SF3">
    <property type="entry name" value="HYDROGENASE MATURATION FACTOR HYPA"/>
    <property type="match status" value="1"/>
</dbReference>
<evidence type="ECO:0000313" key="5">
    <source>
        <dbReference type="EMBL" id="HJB42851.1"/>
    </source>
</evidence>
<dbReference type="Proteomes" id="UP000886803">
    <property type="component" value="Unassembled WGS sequence"/>
</dbReference>
<dbReference type="NCBIfam" id="TIGR00100">
    <property type="entry name" value="hypA"/>
    <property type="match status" value="1"/>
</dbReference>
<dbReference type="GO" id="GO:0051604">
    <property type="term" value="P:protein maturation"/>
    <property type="evidence" value="ECO:0007669"/>
    <property type="project" value="InterPro"/>
</dbReference>
<evidence type="ECO:0000256" key="1">
    <source>
        <dbReference type="ARBA" id="ARBA00022596"/>
    </source>
</evidence>
<sequence length="114" mass="12466">MHELSITQSILDISLRAAEARHAARIRVIRLKIGAFSGVVPDCVQMYLDVLAKGTIAEGAKIEAETVPLKVRCNACGREAEIDRRHIACPHCGSVDLHRLSGRELLVDSLEVDP</sequence>
<keyword evidence="2 4" id="KW-0479">Metal-binding</keyword>
<dbReference type="PIRSF" id="PIRSF004761">
    <property type="entry name" value="Hydrgn_mat_HypA"/>
    <property type="match status" value="1"/>
</dbReference>
<feature type="binding site" evidence="4">
    <location>
        <position position="92"/>
    </location>
    <ligand>
        <name>Zn(2+)</name>
        <dbReference type="ChEBI" id="CHEBI:29105"/>
    </ligand>
</feature>
<evidence type="ECO:0000256" key="4">
    <source>
        <dbReference type="HAMAP-Rule" id="MF_00213"/>
    </source>
</evidence>
<name>A0A9D2M7J8_9FIRM</name>
<dbReference type="InterPro" id="IPR000688">
    <property type="entry name" value="HypA/HybF"/>
</dbReference>